<reference evidence="6 7" key="1">
    <citation type="submission" date="2019-02" db="EMBL/GenBank/DDBJ databases">
        <title>Closed genome of Sporomusa termitida DSM 4440.</title>
        <authorList>
            <person name="Poehlein A."/>
            <person name="Daniel R."/>
        </authorList>
    </citation>
    <scope>NUCLEOTIDE SEQUENCE [LARGE SCALE GENOMIC DNA]</scope>
    <source>
        <strain evidence="6 7">DSM 4440</strain>
    </source>
</reference>
<comment type="subcellular location">
    <subcellularLocation>
        <location evidence="1">Periplasm</location>
    </subcellularLocation>
</comment>
<keyword evidence="5" id="KW-0574">Periplasm</keyword>
<protein>
    <submittedName>
        <fullName evidence="6">Sulfate-binding protein</fullName>
    </submittedName>
</protein>
<evidence type="ECO:0000256" key="5">
    <source>
        <dbReference type="ARBA" id="ARBA00022764"/>
    </source>
</evidence>
<dbReference type="Proteomes" id="UP000320776">
    <property type="component" value="Chromosome"/>
</dbReference>
<dbReference type="Pfam" id="PF13531">
    <property type="entry name" value="SBP_bac_11"/>
    <property type="match status" value="1"/>
</dbReference>
<dbReference type="EMBL" id="CP036259">
    <property type="protein sequence ID" value="QDR81844.1"/>
    <property type="molecule type" value="Genomic_DNA"/>
</dbReference>
<organism evidence="6 7">
    <name type="scientific">Sporomusa termitida</name>
    <dbReference type="NCBI Taxonomy" id="2377"/>
    <lineage>
        <taxon>Bacteria</taxon>
        <taxon>Bacillati</taxon>
        <taxon>Bacillota</taxon>
        <taxon>Negativicutes</taxon>
        <taxon>Selenomonadales</taxon>
        <taxon>Sporomusaceae</taxon>
        <taxon>Sporomusa</taxon>
    </lineage>
</organism>
<sequence>MKRKLIVFGALLLGLGLFVVGCGSDKKEVAKEVKTVEIGISSCCVSEDVTTKEIIPAFKKYYKEKFGEEVEVKPSFAGSGTLTNQIVGGTPVQVAVLSNESYALKLKAEGLTTSDWKALPNKGVVATSTIIMLVREGNPKGIQSYADLAKPGVKVIHSNPATSGGASWAIYSFYGSVLKETETKTGQKDEAAAYELLKKIEDNVISMPESAKQAAAQFDAGQGDALVTYEQEGLLELEKGKKYQVIVPNSTILTDWTVVQVDKNIKPEQKQVIDEFVKFLFSDEAQNAYAQYGFRSYKPEINAKLASKYANIELPFTLDYLGGSTEAKKTIIDGLWKKTQQK</sequence>
<keyword evidence="3" id="KW-0813">Transport</keyword>
<dbReference type="InterPro" id="IPR005669">
    <property type="entry name" value="Thiosulph/SO4-bd"/>
</dbReference>
<keyword evidence="7" id="KW-1185">Reference proteome</keyword>
<evidence type="ECO:0000313" key="7">
    <source>
        <dbReference type="Proteomes" id="UP000320776"/>
    </source>
</evidence>
<proteinExistence type="inferred from homology"/>
<keyword evidence="4" id="KW-0732">Signal</keyword>
<gene>
    <name evidence="6" type="primary">sbpA</name>
    <name evidence="6" type="ORF">SPTER_32610</name>
</gene>
<evidence type="ECO:0000313" key="6">
    <source>
        <dbReference type="EMBL" id="QDR81844.1"/>
    </source>
</evidence>
<accession>A0A517DWW2</accession>
<comment type="similarity">
    <text evidence="2">Belongs to the prokaryotic sulfate-binding protein family.</text>
</comment>
<dbReference type="Gene3D" id="3.40.190.10">
    <property type="entry name" value="Periplasmic binding protein-like II"/>
    <property type="match status" value="2"/>
</dbReference>
<dbReference type="GO" id="GO:1902358">
    <property type="term" value="P:sulfate transmembrane transport"/>
    <property type="evidence" value="ECO:0007669"/>
    <property type="project" value="InterPro"/>
</dbReference>
<dbReference type="OrthoDB" id="9802127at2"/>
<dbReference type="PROSITE" id="PS51257">
    <property type="entry name" value="PROKAR_LIPOPROTEIN"/>
    <property type="match status" value="1"/>
</dbReference>
<evidence type="ECO:0000256" key="4">
    <source>
        <dbReference type="ARBA" id="ARBA00022729"/>
    </source>
</evidence>
<name>A0A517DWW2_9FIRM</name>
<dbReference type="PANTHER" id="PTHR30368">
    <property type="entry name" value="SULFATE-BINDING PROTEIN"/>
    <property type="match status" value="1"/>
</dbReference>
<dbReference type="PANTHER" id="PTHR30368:SF2">
    <property type="entry name" value="SULFATE-BINDING PROTEIN"/>
    <property type="match status" value="1"/>
</dbReference>
<dbReference type="SUPFAM" id="SSF53850">
    <property type="entry name" value="Periplasmic binding protein-like II"/>
    <property type="match status" value="1"/>
</dbReference>
<dbReference type="AlphaFoldDB" id="A0A517DWW2"/>
<dbReference type="GO" id="GO:0140104">
    <property type="term" value="F:molecular carrier activity"/>
    <property type="evidence" value="ECO:0007669"/>
    <property type="project" value="InterPro"/>
</dbReference>
<dbReference type="RefSeq" id="WP_144351291.1">
    <property type="nucleotide sequence ID" value="NZ_CP036259.1"/>
</dbReference>
<dbReference type="GO" id="GO:0042597">
    <property type="term" value="C:periplasmic space"/>
    <property type="evidence" value="ECO:0007669"/>
    <property type="project" value="UniProtKB-SubCell"/>
</dbReference>
<evidence type="ECO:0000256" key="1">
    <source>
        <dbReference type="ARBA" id="ARBA00004418"/>
    </source>
</evidence>
<dbReference type="KEGG" id="sted:SPTER_32610"/>
<evidence type="ECO:0000256" key="2">
    <source>
        <dbReference type="ARBA" id="ARBA00006099"/>
    </source>
</evidence>
<evidence type="ECO:0000256" key="3">
    <source>
        <dbReference type="ARBA" id="ARBA00022448"/>
    </source>
</evidence>